<protein>
    <recommendedName>
        <fullName evidence="12">Type III pantothenate kinase</fullName>
    </recommendedName>
</protein>
<dbReference type="GO" id="GO:0005524">
    <property type="term" value="F:ATP binding"/>
    <property type="evidence" value="ECO:0007669"/>
    <property type="project" value="UniProtKB-KW"/>
</dbReference>
<dbReference type="GO" id="GO:0015937">
    <property type="term" value="P:coenzyme A biosynthetic process"/>
    <property type="evidence" value="ECO:0007669"/>
    <property type="project" value="UniProtKB-KW"/>
</dbReference>
<dbReference type="EMBL" id="FPHG01000012">
    <property type="protein sequence ID" value="SFV51845.1"/>
    <property type="molecule type" value="Genomic_DNA"/>
</dbReference>
<dbReference type="AlphaFoldDB" id="A0A1W1BED3"/>
<dbReference type="GO" id="GO:0005737">
    <property type="term" value="C:cytoplasm"/>
    <property type="evidence" value="ECO:0007669"/>
    <property type="project" value="UniProtKB-SubCell"/>
</dbReference>
<comment type="similarity">
    <text evidence="11">Belongs to the type III pantothenate kinase family.</text>
</comment>
<dbReference type="NCBIfam" id="TIGR00671">
    <property type="entry name" value="baf"/>
    <property type="match status" value="1"/>
</dbReference>
<evidence type="ECO:0000256" key="12">
    <source>
        <dbReference type="ARBA" id="ARBA00040883"/>
    </source>
</evidence>
<comment type="subcellular location">
    <subcellularLocation>
        <location evidence="2">Cytoplasm</location>
    </subcellularLocation>
</comment>
<evidence type="ECO:0000256" key="5">
    <source>
        <dbReference type="ARBA" id="ARBA00022679"/>
    </source>
</evidence>
<evidence type="ECO:0000256" key="6">
    <source>
        <dbReference type="ARBA" id="ARBA00022741"/>
    </source>
</evidence>
<evidence type="ECO:0000256" key="7">
    <source>
        <dbReference type="ARBA" id="ARBA00022777"/>
    </source>
</evidence>
<dbReference type="PANTHER" id="PTHR34265:SF1">
    <property type="entry name" value="TYPE III PANTOTHENATE KINASE"/>
    <property type="match status" value="1"/>
</dbReference>
<keyword evidence="6" id="KW-0547">Nucleotide-binding</keyword>
<keyword evidence="5 13" id="KW-0808">Transferase</keyword>
<evidence type="ECO:0000256" key="8">
    <source>
        <dbReference type="ARBA" id="ARBA00022840"/>
    </source>
</evidence>
<keyword evidence="9" id="KW-0630">Potassium</keyword>
<comment type="cofactor">
    <cofactor evidence="1">
        <name>K(+)</name>
        <dbReference type="ChEBI" id="CHEBI:29103"/>
    </cofactor>
</comment>
<keyword evidence="7 13" id="KW-0418">Kinase</keyword>
<gene>
    <name evidence="13" type="ORF">MNB_SV-9-1391</name>
</gene>
<keyword evidence="4" id="KW-0963">Cytoplasm</keyword>
<keyword evidence="10" id="KW-0173">Coenzyme A biosynthesis</keyword>
<dbReference type="SUPFAM" id="SSF53067">
    <property type="entry name" value="Actin-like ATPase domain"/>
    <property type="match status" value="2"/>
</dbReference>
<dbReference type="InterPro" id="IPR043129">
    <property type="entry name" value="ATPase_NBD"/>
</dbReference>
<dbReference type="NCBIfam" id="NF009872">
    <property type="entry name" value="PRK13333.1"/>
    <property type="match status" value="1"/>
</dbReference>
<evidence type="ECO:0000313" key="13">
    <source>
        <dbReference type="EMBL" id="SFV51845.1"/>
    </source>
</evidence>
<evidence type="ECO:0000256" key="1">
    <source>
        <dbReference type="ARBA" id="ARBA00001958"/>
    </source>
</evidence>
<accession>A0A1W1BED3</accession>
<reference evidence="13" key="1">
    <citation type="submission" date="2016-10" db="EMBL/GenBank/DDBJ databases">
        <authorList>
            <person name="de Groot N.N."/>
        </authorList>
    </citation>
    <scope>NUCLEOTIDE SEQUENCE</scope>
</reference>
<dbReference type="GO" id="GO:0004594">
    <property type="term" value="F:pantothenate kinase activity"/>
    <property type="evidence" value="ECO:0007669"/>
    <property type="project" value="InterPro"/>
</dbReference>
<evidence type="ECO:0000256" key="4">
    <source>
        <dbReference type="ARBA" id="ARBA00022490"/>
    </source>
</evidence>
<dbReference type="PANTHER" id="PTHR34265">
    <property type="entry name" value="TYPE III PANTOTHENATE KINASE"/>
    <property type="match status" value="1"/>
</dbReference>
<evidence type="ECO:0000256" key="11">
    <source>
        <dbReference type="ARBA" id="ARBA00038036"/>
    </source>
</evidence>
<evidence type="ECO:0000256" key="2">
    <source>
        <dbReference type="ARBA" id="ARBA00004496"/>
    </source>
</evidence>
<dbReference type="Gene3D" id="3.30.420.40">
    <property type="match status" value="2"/>
</dbReference>
<name>A0A1W1BED3_9ZZZZ</name>
<dbReference type="Pfam" id="PF03309">
    <property type="entry name" value="Pan_kinase"/>
    <property type="match status" value="1"/>
</dbReference>
<dbReference type="InterPro" id="IPR004619">
    <property type="entry name" value="Type_III_PanK"/>
</dbReference>
<sequence length="208" mass="23510">MLLADIGNTHIHIFNTDRYDDEVIHLKHNIAIKKYSTKDIYYISVNSEIEEKINASTKWKNISSKINLDGSYDTMGVDRKSLCLSHKNGIFIDAGSAITIDIMESGIYKGGFILAGLKSILNSYKDISPKLEIDMNYDILLDRLPLTTKDGISYGIIAPIKTIIEKHQEDRKLYFTGGDGEYLSSLFENSVFDEKLVFKGMQTRLKGN</sequence>
<evidence type="ECO:0000256" key="9">
    <source>
        <dbReference type="ARBA" id="ARBA00022958"/>
    </source>
</evidence>
<proteinExistence type="inferred from homology"/>
<organism evidence="13">
    <name type="scientific">hydrothermal vent metagenome</name>
    <dbReference type="NCBI Taxonomy" id="652676"/>
    <lineage>
        <taxon>unclassified sequences</taxon>
        <taxon>metagenomes</taxon>
        <taxon>ecological metagenomes</taxon>
    </lineage>
</organism>
<evidence type="ECO:0000256" key="3">
    <source>
        <dbReference type="ARBA" id="ARBA00011738"/>
    </source>
</evidence>
<evidence type="ECO:0000256" key="10">
    <source>
        <dbReference type="ARBA" id="ARBA00022993"/>
    </source>
</evidence>
<keyword evidence="8" id="KW-0067">ATP-binding</keyword>
<comment type="subunit">
    <text evidence="3">Homodimer.</text>
</comment>